<dbReference type="InterPro" id="IPR016084">
    <property type="entry name" value="Haem_Oase-like_multi-hlx"/>
</dbReference>
<dbReference type="SUPFAM" id="SSF48613">
    <property type="entry name" value="Heme oxygenase-like"/>
    <property type="match status" value="1"/>
</dbReference>
<protein>
    <recommendedName>
        <fullName evidence="3">Heme oxygenase</fullName>
    </recommendedName>
</protein>
<dbReference type="Gene3D" id="1.20.910.10">
    <property type="entry name" value="Heme oxygenase-like"/>
    <property type="match status" value="1"/>
</dbReference>
<reference evidence="1 2" key="1">
    <citation type="submission" date="2016-10" db="EMBL/GenBank/DDBJ databases">
        <authorList>
            <person name="Varghese N."/>
            <person name="Submissions S."/>
        </authorList>
    </citation>
    <scope>NUCLEOTIDE SEQUENCE [LARGE SCALE GENOMIC DNA]</scope>
    <source>
        <strain evidence="2">YIM D21,KCTC 23444,ACCC 10710</strain>
    </source>
</reference>
<dbReference type="EMBL" id="FOMS01000004">
    <property type="protein sequence ID" value="SFD88003.1"/>
    <property type="molecule type" value="Genomic_DNA"/>
</dbReference>
<gene>
    <name evidence="1" type="ORF">SAMN04515678_10417</name>
</gene>
<dbReference type="Proteomes" id="UP000325289">
    <property type="component" value="Unassembled WGS sequence"/>
</dbReference>
<proteinExistence type="predicted"/>
<evidence type="ECO:0000313" key="1">
    <source>
        <dbReference type="EMBL" id="SFD88003.1"/>
    </source>
</evidence>
<dbReference type="RefSeq" id="WP_149755274.1">
    <property type="nucleotide sequence ID" value="NZ_FOMS01000004.1"/>
</dbReference>
<evidence type="ECO:0000313" key="2">
    <source>
        <dbReference type="Proteomes" id="UP000325289"/>
    </source>
</evidence>
<accession>A0A1I1W3W5</accession>
<evidence type="ECO:0008006" key="3">
    <source>
        <dbReference type="Google" id="ProtNLM"/>
    </source>
</evidence>
<keyword evidence="2" id="KW-1185">Reference proteome</keyword>
<dbReference type="OrthoDB" id="7629404at2"/>
<organism evidence="1 2">
    <name type="scientific">Roseivivax sediminis</name>
    <dbReference type="NCBI Taxonomy" id="936889"/>
    <lineage>
        <taxon>Bacteria</taxon>
        <taxon>Pseudomonadati</taxon>
        <taxon>Pseudomonadota</taxon>
        <taxon>Alphaproteobacteria</taxon>
        <taxon>Rhodobacterales</taxon>
        <taxon>Roseobacteraceae</taxon>
        <taxon>Roseivivax</taxon>
    </lineage>
</organism>
<dbReference type="AlphaFoldDB" id="A0A1I1W3W5"/>
<name>A0A1I1W3W5_9RHOB</name>
<sequence>MLDTHPSRPARASGLHPHLREATRAAHLRTEDAFAPFLRAPVAELGPFLAAQLGAARALHAARDGTPVAEENSLLCDLGDAYENDLREIGHAPLPGNAILAPRPLDTLAVGYLTLGARLGTAVLARALTAAGGTLPRSFTLSAPEGAWRAFRQRLDTHSHDPARSARIVADVVAGFDLHRAAAARAWPHHEDRSP</sequence>